<evidence type="ECO:0000256" key="1">
    <source>
        <dbReference type="ARBA" id="ARBA00004141"/>
    </source>
</evidence>
<feature type="transmembrane region" description="Helical" evidence="6">
    <location>
        <begin position="1133"/>
        <end position="1152"/>
    </location>
</feature>
<feature type="region of interest" description="Disordered" evidence="5">
    <location>
        <begin position="1218"/>
        <end position="1242"/>
    </location>
</feature>
<evidence type="ECO:0000259" key="7">
    <source>
        <dbReference type="PROSITE" id="PS50011"/>
    </source>
</evidence>
<comment type="caution">
    <text evidence="8">The sequence shown here is derived from an EMBL/GenBank/DDBJ whole genome shotgun (WGS) entry which is preliminary data.</text>
</comment>
<dbReference type="PANTHER" id="PTHR43341">
    <property type="entry name" value="AMINO ACID PERMEASE"/>
    <property type="match status" value="1"/>
</dbReference>
<evidence type="ECO:0000313" key="8">
    <source>
        <dbReference type="EMBL" id="THV75360.1"/>
    </source>
</evidence>
<dbReference type="SMART" id="SM00220">
    <property type="entry name" value="S_TKc"/>
    <property type="match status" value="1"/>
</dbReference>
<keyword evidence="4 6" id="KW-0472">Membrane</keyword>
<keyword evidence="3 6" id="KW-1133">Transmembrane helix</keyword>
<evidence type="ECO:0000313" key="9">
    <source>
        <dbReference type="Proteomes" id="UP000304951"/>
    </source>
</evidence>
<dbReference type="InterPro" id="IPR011009">
    <property type="entry name" value="Kinase-like_dom_sf"/>
</dbReference>
<dbReference type="GO" id="GO:0004672">
    <property type="term" value="F:protein kinase activity"/>
    <property type="evidence" value="ECO:0007669"/>
    <property type="project" value="InterPro"/>
</dbReference>
<evidence type="ECO:0000256" key="6">
    <source>
        <dbReference type="SAM" id="Phobius"/>
    </source>
</evidence>
<feature type="transmembrane region" description="Helical" evidence="6">
    <location>
        <begin position="697"/>
        <end position="720"/>
    </location>
</feature>
<feature type="transmembrane region" description="Helical" evidence="6">
    <location>
        <begin position="755"/>
        <end position="778"/>
    </location>
</feature>
<comment type="subcellular location">
    <subcellularLocation>
        <location evidence="1">Membrane</location>
        <topology evidence="1">Multi-pass membrane protein</topology>
    </subcellularLocation>
</comment>
<feature type="transmembrane region" description="Helical" evidence="6">
    <location>
        <begin position="1164"/>
        <end position="1185"/>
    </location>
</feature>
<evidence type="ECO:0000256" key="3">
    <source>
        <dbReference type="ARBA" id="ARBA00022989"/>
    </source>
</evidence>
<dbReference type="InterPro" id="IPR050524">
    <property type="entry name" value="APC_YAT"/>
</dbReference>
<dbReference type="InterPro" id="IPR000719">
    <property type="entry name" value="Prot_kinase_dom"/>
</dbReference>
<feature type="transmembrane region" description="Helical" evidence="6">
    <location>
        <begin position="790"/>
        <end position="813"/>
    </location>
</feature>
<organism evidence="8 9">
    <name type="scientific">Aureobasidium pullulans</name>
    <name type="common">Black yeast</name>
    <name type="synonym">Pullularia pullulans</name>
    <dbReference type="NCBI Taxonomy" id="5580"/>
    <lineage>
        <taxon>Eukaryota</taxon>
        <taxon>Fungi</taxon>
        <taxon>Dikarya</taxon>
        <taxon>Ascomycota</taxon>
        <taxon>Pezizomycotina</taxon>
        <taxon>Dothideomycetes</taxon>
        <taxon>Dothideomycetidae</taxon>
        <taxon>Dothideales</taxon>
        <taxon>Saccotheciaceae</taxon>
        <taxon>Aureobasidium</taxon>
    </lineage>
</organism>
<dbReference type="EMBL" id="QZAF01000040">
    <property type="protein sequence ID" value="THV75360.1"/>
    <property type="molecule type" value="Genomic_DNA"/>
</dbReference>
<reference evidence="8 9" key="1">
    <citation type="submission" date="2018-10" db="EMBL/GenBank/DDBJ databases">
        <title>Fifty Aureobasidium pullulans genomes reveal a recombining polyextremotolerant generalist.</title>
        <authorList>
            <person name="Gostincar C."/>
            <person name="Turk M."/>
            <person name="Zajc J."/>
            <person name="Gunde-Cimerman N."/>
        </authorList>
    </citation>
    <scope>NUCLEOTIDE SEQUENCE [LARGE SCALE GENOMIC DNA]</scope>
    <source>
        <strain evidence="8 9">EXF-11900</strain>
    </source>
</reference>
<evidence type="ECO:0000256" key="5">
    <source>
        <dbReference type="SAM" id="MobiDB-lite"/>
    </source>
</evidence>
<feature type="transmembrane region" description="Helical" evidence="6">
    <location>
        <begin position="819"/>
        <end position="839"/>
    </location>
</feature>
<dbReference type="Pfam" id="PF00069">
    <property type="entry name" value="Pkinase"/>
    <property type="match status" value="1"/>
</dbReference>
<sequence>MSFLQLVAKEMRWSQDVKKRIHKDRLNTLSALVWLVNDWKSFVKLVRLFKLEEQEFTILEDINVRAHTNTKQFDEILDIRLSDSNKRYSPDEIRDDIKRAQQIFFPVQILPMSDIPQKLPAGRRMPFLEVARIYPPKSNRSGLSAEKSVARVKVADGYLPPISRTNSVVAVKKAMVSKVNKERRALTLCDLRMVLNQQLDEDCINRLPPTDELRGPSYLLGGALGIAKGLEWLHWELPHFYDQPQECFHLDLKPSNILVFGAEKSWMWKIADFGEASICVHDERANNGEGTDERSPVTTTRRAPDVYQAPEVEIENGVVGRACDIWSFGCILLDILAFASFSHTGVKRLQAVRSDARENSVRMPIAFYGREGGTGTPSLKAELIEMFRDTSILGSPWLVPFKETAFSLLHPDEMQRRSAIEIRIEIETLVQTFGSQLLYSGSMTRTLANLPSKLLFESIGHAPAPKWIKRYVSRIKAEKTLITDTGQWLIHQSSEHIGSLSLGETVLWDDIEGLPQLQTCFSGAIQLENVKFMDTSDIFLAVLCVGTSPADNVIMVQRLDQEELSEKIHVIHESSPMGLSVSCDGLVLVCFRNYVRLYCPGSVSYDKHFGTSELQTACFSDDGKHVYAWSIEDSGSNGTRTRSWYVWETTSWETPPRPMKHRVQWVSWPETTDTVKPLTRLSRRTPRGFFVNSGDTMALAGPGATILAFAVVGLIAWGAMDGLSEMVVFWPVPNPLVQFVQTFVDRDLGTVVHFAYWYTYAVSTVAVITTAGGIVQYWSQGSESNVSRALIFIMFTIIILLINCSSVKVFGYIELFGGSLKLLMVAVLALTMFLIDWGVGPSAEKPNLSSCIKDGFQTHIEGTDKSVAAVLAISMAVFPYVGVETFTITAFEARSPEALKLPSKRMVPFVMFLYTLSVLGFSLNVPWNNGYLPAYYSAWTPSKEAQKFTCHNRDPQGLNRRQAVADLSNTDGHVLPTIAIDLANINGLSGFVNACLLYSALSTANSSLFMASRILHSFTATHGETKFLSYFNRLNDQGSPVWAVCASLFFCFVPFLSFLSSDSAKHTQQILISIGSTSCVLVWAAQCLAYIRYRIWLGMHSKEIGSPEWHGYRKYYPYEQRKWTDFPSQMQPALAWVSGILCVIIVLGFPIAGLSHGKGDRKLIAINTYLGPGLCLCLFLGLKAYKWRRAEKGWVRLGSWEELRRVIERLRDDSLSNAREDGNLDEDGSISLRSQESHQHLS</sequence>
<evidence type="ECO:0000256" key="4">
    <source>
        <dbReference type="ARBA" id="ARBA00023136"/>
    </source>
</evidence>
<dbReference type="Pfam" id="PF00324">
    <property type="entry name" value="AA_permease"/>
    <property type="match status" value="1"/>
</dbReference>
<name>A0A4S8SVZ5_AURPU</name>
<dbReference type="InterPro" id="IPR008271">
    <property type="entry name" value="Ser/Thr_kinase_AS"/>
</dbReference>
<evidence type="ECO:0000256" key="2">
    <source>
        <dbReference type="ARBA" id="ARBA00022692"/>
    </source>
</evidence>
<feature type="domain" description="Protein kinase" evidence="7">
    <location>
        <begin position="62"/>
        <end position="430"/>
    </location>
</feature>
<keyword evidence="2 6" id="KW-0812">Transmembrane</keyword>
<dbReference type="AlphaFoldDB" id="A0A4S8SVZ5"/>
<feature type="transmembrane region" description="Helical" evidence="6">
    <location>
        <begin position="909"/>
        <end position="927"/>
    </location>
</feature>
<accession>A0A4S8SVZ5</accession>
<dbReference type="PANTHER" id="PTHR43341:SF9">
    <property type="entry name" value="DICARBOXYLIC AMINO ACID PERMEASE"/>
    <property type="match status" value="1"/>
</dbReference>
<protein>
    <recommendedName>
        <fullName evidence="7">Protein kinase domain-containing protein</fullName>
    </recommendedName>
</protein>
<proteinExistence type="predicted"/>
<dbReference type="InterPro" id="IPR004841">
    <property type="entry name" value="AA-permease/SLC12A_dom"/>
</dbReference>
<dbReference type="SUPFAM" id="SSF56112">
    <property type="entry name" value="Protein kinase-like (PK-like)"/>
    <property type="match status" value="1"/>
</dbReference>
<dbReference type="GO" id="GO:0015171">
    <property type="term" value="F:amino acid transmembrane transporter activity"/>
    <property type="evidence" value="ECO:0007669"/>
    <property type="project" value="TreeGrafter"/>
</dbReference>
<feature type="transmembrane region" description="Helical" evidence="6">
    <location>
        <begin position="1071"/>
        <end position="1091"/>
    </location>
</feature>
<dbReference type="GO" id="GO:0016020">
    <property type="term" value="C:membrane"/>
    <property type="evidence" value="ECO:0007669"/>
    <property type="project" value="UniProtKB-SubCell"/>
</dbReference>
<feature type="transmembrane region" description="Helical" evidence="6">
    <location>
        <begin position="1041"/>
        <end position="1059"/>
    </location>
</feature>
<dbReference type="Gene3D" id="1.20.1740.10">
    <property type="entry name" value="Amino acid/polyamine transporter I"/>
    <property type="match status" value="1"/>
</dbReference>
<dbReference type="Proteomes" id="UP000304951">
    <property type="component" value="Unassembled WGS sequence"/>
</dbReference>
<dbReference type="PROSITE" id="PS00108">
    <property type="entry name" value="PROTEIN_KINASE_ST"/>
    <property type="match status" value="1"/>
</dbReference>
<dbReference type="PROSITE" id="PS50011">
    <property type="entry name" value="PROTEIN_KINASE_DOM"/>
    <property type="match status" value="1"/>
</dbReference>
<gene>
    <name evidence="8" type="ORF">D6D28_01880</name>
</gene>
<dbReference type="SUPFAM" id="SSF50960">
    <property type="entry name" value="TolB, C-terminal domain"/>
    <property type="match status" value="1"/>
</dbReference>
<dbReference type="GO" id="GO:0005524">
    <property type="term" value="F:ATP binding"/>
    <property type="evidence" value="ECO:0007669"/>
    <property type="project" value="InterPro"/>
</dbReference>
<dbReference type="Gene3D" id="1.10.510.10">
    <property type="entry name" value="Transferase(Phosphotransferase) domain 1"/>
    <property type="match status" value="1"/>
</dbReference>